<evidence type="ECO:0000259" key="13">
    <source>
        <dbReference type="SMART" id="SM01124"/>
    </source>
</evidence>
<evidence type="ECO:0000256" key="4">
    <source>
        <dbReference type="ARBA" id="ARBA00004123"/>
    </source>
</evidence>
<comment type="cofactor">
    <cofactor evidence="2">
        <name>Zn(2+)</name>
        <dbReference type="ChEBI" id="CHEBI:29105"/>
    </cofactor>
</comment>
<evidence type="ECO:0000256" key="9">
    <source>
        <dbReference type="ARBA" id="ARBA00022833"/>
    </source>
</evidence>
<comment type="similarity">
    <text evidence="5">Belongs to the lariat debranching enzyme family.</text>
</comment>
<protein>
    <submittedName>
        <fullName evidence="15">DBR1 domain-containing protein</fullName>
    </submittedName>
</protein>
<dbReference type="Pfam" id="PF05011">
    <property type="entry name" value="DBR1"/>
    <property type="match status" value="1"/>
</dbReference>
<evidence type="ECO:0000256" key="8">
    <source>
        <dbReference type="ARBA" id="ARBA00022801"/>
    </source>
</evidence>
<keyword evidence="8" id="KW-0378">Hydrolase</keyword>
<comment type="subcellular location">
    <subcellularLocation>
        <location evidence="4">Nucleus</location>
    </subcellularLocation>
</comment>
<keyword evidence="12" id="KW-0539">Nucleus</keyword>
<dbReference type="InterPro" id="IPR029052">
    <property type="entry name" value="Metallo-depent_PP-like"/>
</dbReference>
<keyword evidence="9" id="KW-0862">Zinc</keyword>
<accession>A0A158R4U5</accession>
<evidence type="ECO:0000256" key="6">
    <source>
        <dbReference type="ARBA" id="ARBA00022664"/>
    </source>
</evidence>
<dbReference type="PANTHER" id="PTHR12849:SF0">
    <property type="entry name" value="LARIAT DEBRANCHING ENZYME"/>
    <property type="match status" value="1"/>
</dbReference>
<dbReference type="SMART" id="SM01124">
    <property type="entry name" value="DBR1"/>
    <property type="match status" value="1"/>
</dbReference>
<dbReference type="GO" id="GO:0008419">
    <property type="term" value="F:RNA lariat debranching enzyme activity"/>
    <property type="evidence" value="ECO:0007669"/>
    <property type="project" value="TreeGrafter"/>
</dbReference>
<evidence type="ECO:0000256" key="5">
    <source>
        <dbReference type="ARBA" id="ARBA00006045"/>
    </source>
</evidence>
<evidence type="ECO:0000256" key="1">
    <source>
        <dbReference type="ARBA" id="ARBA00001936"/>
    </source>
</evidence>
<feature type="domain" description="Lariat debranching enzyme C-terminal" evidence="13">
    <location>
        <begin position="231"/>
        <end position="376"/>
    </location>
</feature>
<comment type="cofactor">
    <cofactor evidence="1">
        <name>Mn(2+)</name>
        <dbReference type="ChEBI" id="CHEBI:29035"/>
    </cofactor>
</comment>
<dbReference type="SUPFAM" id="SSF56300">
    <property type="entry name" value="Metallo-dependent phosphatases"/>
    <property type="match status" value="1"/>
</dbReference>
<organism evidence="14 15">
    <name type="scientific">Syphacia muris</name>
    <dbReference type="NCBI Taxonomy" id="451379"/>
    <lineage>
        <taxon>Eukaryota</taxon>
        <taxon>Metazoa</taxon>
        <taxon>Ecdysozoa</taxon>
        <taxon>Nematoda</taxon>
        <taxon>Chromadorea</taxon>
        <taxon>Rhabditida</taxon>
        <taxon>Spirurina</taxon>
        <taxon>Oxyuridomorpha</taxon>
        <taxon>Oxyuroidea</taxon>
        <taxon>Oxyuridae</taxon>
        <taxon>Syphacia</taxon>
    </lineage>
</organism>
<dbReference type="PANTHER" id="PTHR12849">
    <property type="entry name" value="RNA LARIAT DEBRANCHING ENZYME"/>
    <property type="match status" value="1"/>
</dbReference>
<keyword evidence="14" id="KW-1185">Reference proteome</keyword>
<dbReference type="AlphaFoldDB" id="A0A158R4U5"/>
<evidence type="ECO:0000256" key="3">
    <source>
        <dbReference type="ARBA" id="ARBA00001954"/>
    </source>
</evidence>
<dbReference type="InterPro" id="IPR007708">
    <property type="entry name" value="DBR1_C"/>
</dbReference>
<reference evidence="15" key="1">
    <citation type="submission" date="2016-04" db="UniProtKB">
        <authorList>
            <consortium name="WormBaseParasite"/>
        </authorList>
    </citation>
    <scope>IDENTIFICATION</scope>
</reference>
<evidence type="ECO:0000256" key="10">
    <source>
        <dbReference type="ARBA" id="ARBA00023004"/>
    </source>
</evidence>
<dbReference type="GO" id="GO:0000398">
    <property type="term" value="P:mRNA splicing, via spliceosome"/>
    <property type="evidence" value="ECO:0007669"/>
    <property type="project" value="TreeGrafter"/>
</dbReference>
<dbReference type="STRING" id="451379.A0A158R4U5"/>
<dbReference type="GO" id="GO:0005634">
    <property type="term" value="C:nucleus"/>
    <property type="evidence" value="ECO:0007669"/>
    <property type="project" value="UniProtKB-SubCell"/>
</dbReference>
<evidence type="ECO:0000313" key="15">
    <source>
        <dbReference type="WBParaSite" id="SMUV_0000447601-mRNA-1"/>
    </source>
</evidence>
<evidence type="ECO:0000256" key="11">
    <source>
        <dbReference type="ARBA" id="ARBA00023211"/>
    </source>
</evidence>
<dbReference type="Pfam" id="PF00149">
    <property type="entry name" value="Metallophos"/>
    <property type="match status" value="1"/>
</dbReference>
<proteinExistence type="inferred from homology"/>
<sequence length="415" mass="47423">MNKIYACAAEIEKREGWKFDLLICTGDYQAVRNSGDLPYMHVPAKYRSLQSFHRYYSGEITAPILTLVIGGNHEASGYMQELPYGGWIAPRIYYLGYASVVSFAGLRIAGLSGIYNGLHYDMGHFERPPFTQPGSIVSTYHVRSIDVFRLKQLEKKEDKKNSSIDIMITHDWPSGITEFGDVNALLEVKPHFAEDIKKCSLGNPATMSLLHQLRPRYWLSSHLHCSFPALVPHEVDVDKMDTHFTHFLALDKPIPGRHFMQVLNFDVECETCDLVLKYDPTWLTILKLTDSLTNATEKKNYMPSAYPPSKDRWDFRPSAEEISETIKIFGCDMVIPENFVRTAPPQQVFLKQSVLVIYFNPQTIEFCKRLGIQDLNGILCSQLQEEVGTAYYVFFELALKNEFLNNSFQIVVSET</sequence>
<evidence type="ECO:0000313" key="14">
    <source>
        <dbReference type="Proteomes" id="UP000046393"/>
    </source>
</evidence>
<keyword evidence="10" id="KW-0408">Iron</keyword>
<evidence type="ECO:0000256" key="2">
    <source>
        <dbReference type="ARBA" id="ARBA00001947"/>
    </source>
</evidence>
<keyword evidence="6" id="KW-0507">mRNA processing</keyword>
<dbReference type="GO" id="GO:0046872">
    <property type="term" value="F:metal ion binding"/>
    <property type="evidence" value="ECO:0007669"/>
    <property type="project" value="UniProtKB-KW"/>
</dbReference>
<dbReference type="Proteomes" id="UP000046393">
    <property type="component" value="Unplaced"/>
</dbReference>
<evidence type="ECO:0000256" key="7">
    <source>
        <dbReference type="ARBA" id="ARBA00022723"/>
    </source>
</evidence>
<dbReference type="InterPro" id="IPR004843">
    <property type="entry name" value="Calcineurin-like_PHP"/>
</dbReference>
<keyword evidence="7" id="KW-0479">Metal-binding</keyword>
<dbReference type="InterPro" id="IPR041816">
    <property type="entry name" value="Dbr1_N"/>
</dbReference>
<evidence type="ECO:0000256" key="12">
    <source>
        <dbReference type="ARBA" id="ARBA00023242"/>
    </source>
</evidence>
<dbReference type="WBParaSite" id="SMUV_0000447601-mRNA-1">
    <property type="protein sequence ID" value="SMUV_0000447601-mRNA-1"/>
    <property type="gene ID" value="SMUV_0000447601"/>
</dbReference>
<comment type="cofactor">
    <cofactor evidence="3">
        <name>Fe(2+)</name>
        <dbReference type="ChEBI" id="CHEBI:29033"/>
    </cofactor>
</comment>
<name>A0A158R4U5_9BILA</name>
<dbReference type="CDD" id="cd00844">
    <property type="entry name" value="MPP_Dbr1_N"/>
    <property type="match status" value="1"/>
</dbReference>
<keyword evidence="11" id="KW-0464">Manganese</keyword>